<sequence>MDYLKEYLEENGTTQYKVSKNQKVPFTTLSDASRKPIENWKVKIIIAIAHEVNKTAGQVLDELNAMDK</sequence>
<dbReference type="RefSeq" id="WP_094104798.1">
    <property type="nucleotide sequence ID" value="NZ_CP085178.1"/>
</dbReference>
<accession>A0A1Y0W1L7</accession>
<evidence type="ECO:0000313" key="2">
    <source>
        <dbReference type="Proteomes" id="UP000196118"/>
    </source>
</evidence>
<dbReference type="AlphaFoldDB" id="A0A1Y0W1L7"/>
<proteinExistence type="predicted"/>
<dbReference type="Proteomes" id="UP000196118">
    <property type="component" value="Chromosome"/>
</dbReference>
<dbReference type="GO" id="GO:0003677">
    <property type="term" value="F:DNA binding"/>
    <property type="evidence" value="ECO:0007669"/>
    <property type="project" value="InterPro"/>
</dbReference>
<dbReference type="EMBL" id="CP021474">
    <property type="protein sequence ID" value="ARW20637.1"/>
    <property type="molecule type" value="Genomic_DNA"/>
</dbReference>
<reference evidence="1 2" key="1">
    <citation type="submission" date="2017-05" db="EMBL/GenBank/DDBJ databases">
        <title>Genome sequence of Pediococcus pentosaceus strain SRCM100892.</title>
        <authorList>
            <person name="Cho S.H."/>
        </authorList>
    </citation>
    <scope>NUCLEOTIDE SEQUENCE [LARGE SCALE GENOMIC DNA]</scope>
    <source>
        <strain evidence="1 2">SRCM100892</strain>
    </source>
</reference>
<name>A0A1Y0W1L7_PEDPE</name>
<dbReference type="SUPFAM" id="SSF47413">
    <property type="entry name" value="lambda repressor-like DNA-binding domains"/>
    <property type="match status" value="1"/>
</dbReference>
<dbReference type="InterPro" id="IPR010982">
    <property type="entry name" value="Lambda_DNA-bd_dom_sf"/>
</dbReference>
<gene>
    <name evidence="1" type="ORF">S100892_02102</name>
</gene>
<organism evidence="1 2">
    <name type="scientific">Pediococcus pentosaceus</name>
    <dbReference type="NCBI Taxonomy" id="1255"/>
    <lineage>
        <taxon>Bacteria</taxon>
        <taxon>Bacillati</taxon>
        <taxon>Bacillota</taxon>
        <taxon>Bacilli</taxon>
        <taxon>Lactobacillales</taxon>
        <taxon>Lactobacillaceae</taxon>
        <taxon>Pediococcus</taxon>
    </lineage>
</organism>
<protein>
    <recommendedName>
        <fullName evidence="3">XRE family transcriptional regulator</fullName>
    </recommendedName>
</protein>
<evidence type="ECO:0008006" key="3">
    <source>
        <dbReference type="Google" id="ProtNLM"/>
    </source>
</evidence>
<evidence type="ECO:0000313" key="1">
    <source>
        <dbReference type="EMBL" id="ARW20637.1"/>
    </source>
</evidence>